<evidence type="ECO:0000313" key="1">
    <source>
        <dbReference type="EMBL" id="GAH11557.1"/>
    </source>
</evidence>
<organism evidence="1">
    <name type="scientific">marine sediment metagenome</name>
    <dbReference type="NCBI Taxonomy" id="412755"/>
    <lineage>
        <taxon>unclassified sequences</taxon>
        <taxon>metagenomes</taxon>
        <taxon>ecological metagenomes</taxon>
    </lineage>
</organism>
<reference evidence="1" key="1">
    <citation type="journal article" date="2014" name="Front. Microbiol.">
        <title>High frequency of phylogenetically diverse reductive dehalogenase-homologous genes in deep subseafloor sedimentary metagenomes.</title>
        <authorList>
            <person name="Kawai M."/>
            <person name="Futagami T."/>
            <person name="Toyoda A."/>
            <person name="Takaki Y."/>
            <person name="Nishi S."/>
            <person name="Hori S."/>
            <person name="Arai W."/>
            <person name="Tsubouchi T."/>
            <person name="Morono Y."/>
            <person name="Uchiyama I."/>
            <person name="Ito T."/>
            <person name="Fujiyama A."/>
            <person name="Inagaki F."/>
            <person name="Takami H."/>
        </authorList>
    </citation>
    <scope>NUCLEOTIDE SEQUENCE</scope>
    <source>
        <strain evidence="1">Expedition CK06-06</strain>
    </source>
</reference>
<sequence>MPESNERTTPTPDKQEICTIRIIFPVESDEDAIECKKKIQNTLSDKPDVLFDFTIKSMPPTPTMRG</sequence>
<dbReference type="EMBL" id="BART01035156">
    <property type="protein sequence ID" value="GAH11557.1"/>
    <property type="molecule type" value="Genomic_DNA"/>
</dbReference>
<dbReference type="AlphaFoldDB" id="X1CUU5"/>
<comment type="caution">
    <text evidence="1">The sequence shown here is derived from an EMBL/GenBank/DDBJ whole genome shotgun (WGS) entry which is preliminary data.</text>
</comment>
<protein>
    <submittedName>
        <fullName evidence="1">Uncharacterized protein</fullName>
    </submittedName>
</protein>
<accession>X1CUU5</accession>
<name>X1CUU5_9ZZZZ</name>
<proteinExistence type="predicted"/>
<gene>
    <name evidence="1" type="ORF">S01H4_59830</name>
</gene>